<sequence>MQWEWIMHVSAPERSPSSCPHDMDRVNVRRTIRVPEKCFLLFWGIDVLASAFDAQDVLASA</sequence>
<dbReference type="Proteomes" id="UP000628775">
    <property type="component" value="Unassembled WGS sequence"/>
</dbReference>
<dbReference type="EMBL" id="BMIR01000009">
    <property type="protein sequence ID" value="GGE43305.1"/>
    <property type="molecule type" value="Genomic_DNA"/>
</dbReference>
<keyword evidence="2" id="KW-1185">Reference proteome</keyword>
<reference evidence="1" key="1">
    <citation type="journal article" date="2014" name="Int. J. Syst. Evol. Microbiol.">
        <title>Complete genome sequence of Corynebacterium casei LMG S-19264T (=DSM 44701T), isolated from a smear-ripened cheese.</title>
        <authorList>
            <consortium name="US DOE Joint Genome Institute (JGI-PGF)"/>
            <person name="Walter F."/>
            <person name="Albersmeier A."/>
            <person name="Kalinowski J."/>
            <person name="Ruckert C."/>
        </authorList>
    </citation>
    <scope>NUCLEOTIDE SEQUENCE</scope>
    <source>
        <strain evidence="1">CGMCC 1.15371</strain>
    </source>
</reference>
<comment type="caution">
    <text evidence="1">The sequence shown here is derived from an EMBL/GenBank/DDBJ whole genome shotgun (WGS) entry which is preliminary data.</text>
</comment>
<proteinExistence type="predicted"/>
<name>A0A8J3DUR2_9BACL</name>
<gene>
    <name evidence="1" type="ORF">GCM10011391_22640</name>
</gene>
<accession>A0A8J3DUR2</accession>
<protein>
    <submittedName>
        <fullName evidence="1">Uncharacterized protein</fullName>
    </submittedName>
</protein>
<reference evidence="1" key="2">
    <citation type="submission" date="2020-09" db="EMBL/GenBank/DDBJ databases">
        <authorList>
            <person name="Sun Q."/>
            <person name="Zhou Y."/>
        </authorList>
    </citation>
    <scope>NUCLEOTIDE SEQUENCE</scope>
    <source>
        <strain evidence="1">CGMCC 1.15371</strain>
    </source>
</reference>
<evidence type="ECO:0000313" key="2">
    <source>
        <dbReference type="Proteomes" id="UP000628775"/>
    </source>
</evidence>
<organism evidence="1 2">
    <name type="scientific">Pullulanibacillus camelliae</name>
    <dbReference type="NCBI Taxonomy" id="1707096"/>
    <lineage>
        <taxon>Bacteria</taxon>
        <taxon>Bacillati</taxon>
        <taxon>Bacillota</taxon>
        <taxon>Bacilli</taxon>
        <taxon>Bacillales</taxon>
        <taxon>Sporolactobacillaceae</taxon>
        <taxon>Pullulanibacillus</taxon>
    </lineage>
</organism>
<evidence type="ECO:0000313" key="1">
    <source>
        <dbReference type="EMBL" id="GGE43305.1"/>
    </source>
</evidence>
<dbReference type="AlphaFoldDB" id="A0A8J3DUR2"/>